<dbReference type="Proteomes" id="UP001139409">
    <property type="component" value="Unassembled WGS sequence"/>
</dbReference>
<gene>
    <name evidence="3" type="ORF">LDX50_25390</name>
</gene>
<sequence length="2249" mass="249778">MRNLIIILFFLFPFTSFSQIFDVVPIHQSGPADERIDIVILGDGYTVDELDKMETDANRVKDRLLSTPVFNDYKNFLNIVLIKVISPESGASHPGTAIDEPPATFHPVKTVNNYFGSSFDRGRTHRAVLPTNYSAIYNVLNSHYPGYDNILVMVNSTFYGGAASGSVAAFTMHPSAPMIAIHELGHSLGRLGDEYDYGGTSSSGWERANTTSETRREFIKWNSWIKDSTPIPTPETSAYSNVIGLFEGASYRPTGWYRPALNCTMRSLSYPFCDVCEESFVINFYNYVSPFVSKIPDAAELQINSRGTLSFSAELIEKTEPTYRYNWLIEDIPIRKFTEELTIEVDTSSNEFFTVTLEVIDTTSFVRKIQIKESNTWTVQGKLLTPIFKPEIAAINRVSGTAGDTLIIEGNLFSPTPELNKVSIDGYEIQVLSSSLTQISAKIPSLYLEGKVVVAVAGSSDSTDVTFTTYPTILDMEPSSGYSGDTIRLFGTNFNLQNERNLIRDDPCLYPVINSSSVELEFVVPDCVTSSYITLQTGNSLQTDSIYFRLVTDSLPGPKMVRDWQFGTPKSDSLITIIPLQSGGFLVGSSFTNVEHNGSSDYWVAKLNADKEIIWEYLYGGDKTDILTDLEEIPGDGYVVTGYSNSGISGDKSEPSRGNSDFWVLRLDIDGGLRWERTFGGQGDDLENYISCRNDGVITLAGSTYSGVYGDKTAKSNGAWDYWVLRISNDGSLLADHAYGGSKDERVGGICKGPSGDLIVSGISTSGRGLDRPGYSLGDVWVISLTSEGVINWERTMGGDQMEIGGYVKPHPDGGYLVGASSKSPSNDWKSSPLIGGFDYWVVHLDHGGDIIKEATFGTTGDDVVQDLATWGDDNGLMVYLGGYTGSDHGNDKSEDNAGKNDFWIISLSEQLDKTWDRTIGGNDQDYLSALVSVGPDHLLAGGTSRSGIGSAKSLPSIGGNDIWLVEMSDESVSVLQPDAAFIDVEDEWIFGGTSADYFSTTLLHPDGSVYFAGYSKSFISGSKETNPKGLQDYWLIKTDASGQKLWQKIYGGNHNDHLSTAIVTSEGNILLGGSSRSEISGDKSENSRGFFDYWLIMIDPDGNVLWDKTFGGNRFDVLTSVIELQDGNYLIGGSSESDASGDKSENSRSWDDKGYSSDYWVIKIDPNGELVWERTIGGFAREKLKQLVQDENGFIYVGGTSNSFPGGEKTETYHCAVGETWTLKLNTSGEILWDKAIEYAHRTWDSCYGYGDDLIKMIPDDRGFIQCFSQIDAKDENEDNYIPVPLLMSYDLYPDGTIKNERYVEGFDYLEDIIRLPDGGYYAALNTTINYRNSEDVGLVRLDRSFNLLWKSGVKGTVPDADLHLTTDGESIYFGGTSNAVINSTGVKQNLFFGESDLWILKFKEQIQKNSYDSITATTVTTDGGYILAGVSSSPRNAIKTESNKGGLDYWILKYDKDNNLQWERTLGGSQDDILVSIEELKNGTVIAGGYSFSNRSADKTENLMGMSDIWVVALDGVGKKLWDRTFGGTGTETGGYIDENSDGGLIIGATSDSPRSTTKSQQSDEDDYWLIRTDVYGNMLWDRTWREPGNQELTDMKLISSGDIVFIGLNQDSLDFFRYNQYGWRRNSAKLDVNNAMGRFIIVERDNDLILAGTHRNSYGDLDYTAISVNGWGKKNWHRNFGGMGDDVLADAGLSHDGRFFLSGFSKSGISKDRDTANTANGDLWIIDVSPYGYKTWEEKTDFEQTLSGGYVIKFPDNWLIIGSGLLEDWKTFETRYIEAPEYPEVNPNDWILPLARFPISFYSIDMKVIVLKSPDGGNLVAGYTEDGEGRNKTDVFPGILLIKTSNEGEVLWDRTFELDGQIRNIVGTPHKNGYYFGVTTESGQIGVKTSANRGLNDIWLLGIDENGNLEFERSYGDARDNTVRSIKDSPYGLVMMEVTDIGDRYSSDNILYHLDFEGNEIWSNELTSIPYSEWHIETYWDSFYAMGRLGPSESENYLIKYDYQGNVKWQRPILRLADGIGKSLDGIFVYSIVYSLDPDEYIDAFIQKYNGNGSVIFENRVEEYQPAVGSSDFSKFDLGFVLFAPGGDIAEFNPDGTLIKIYNFRFAEEEFGYDYPGYLEDAVEKDNNSYVRLIANTYSSIVLLSAKPYAGTSIEIANQLSENNELNQFIVAAFPNPTVDNLWIVKGDDSIEQINIYDVTGRSYPTYFNNEGDRIRMDLSGLSNGIYIIKTTNSEGQIFSYRILKN</sequence>
<dbReference type="InterPro" id="IPR024079">
    <property type="entry name" value="MetalloPept_cat_dom_sf"/>
</dbReference>
<dbReference type="EMBL" id="JAIXNE010000005">
    <property type="protein sequence ID" value="MCA6078231.1"/>
    <property type="molecule type" value="Genomic_DNA"/>
</dbReference>
<dbReference type="Pfam" id="PF18962">
    <property type="entry name" value="Por_Secre_tail"/>
    <property type="match status" value="1"/>
</dbReference>
<dbReference type="Gene3D" id="3.40.390.10">
    <property type="entry name" value="Collagenase (Catalytic Domain)"/>
    <property type="match status" value="1"/>
</dbReference>
<dbReference type="SUPFAM" id="SSF81296">
    <property type="entry name" value="E set domains"/>
    <property type="match status" value="2"/>
</dbReference>
<dbReference type="Pfam" id="PF01833">
    <property type="entry name" value="TIG"/>
    <property type="match status" value="1"/>
</dbReference>
<feature type="domain" description="IPT/TIG" evidence="1">
    <location>
        <begin position="390"/>
        <end position="468"/>
    </location>
</feature>
<comment type="caution">
    <text evidence="3">The sequence shown here is derived from an EMBL/GenBank/DDBJ whole genome shotgun (WGS) entry which is preliminary data.</text>
</comment>
<dbReference type="Gene3D" id="2.80.10.50">
    <property type="match status" value="1"/>
</dbReference>
<dbReference type="InterPro" id="IPR019026">
    <property type="entry name" value="Peptidase_M64_IgA"/>
</dbReference>
<dbReference type="RefSeq" id="WP_225699085.1">
    <property type="nucleotide sequence ID" value="NZ_JAIXNE010000005.1"/>
</dbReference>
<dbReference type="InterPro" id="IPR026444">
    <property type="entry name" value="Secre_tail"/>
</dbReference>
<proteinExistence type="predicted"/>
<evidence type="ECO:0000259" key="1">
    <source>
        <dbReference type="Pfam" id="PF01833"/>
    </source>
</evidence>
<dbReference type="CDD" id="cd00102">
    <property type="entry name" value="IPT"/>
    <property type="match status" value="1"/>
</dbReference>
<protein>
    <submittedName>
        <fullName evidence="3">T9SS type A sorting domain-containing protein</fullName>
    </submittedName>
</protein>
<dbReference type="NCBIfam" id="TIGR04183">
    <property type="entry name" value="Por_Secre_tail"/>
    <property type="match status" value="1"/>
</dbReference>
<dbReference type="InterPro" id="IPR002909">
    <property type="entry name" value="IPT_dom"/>
</dbReference>
<organism evidence="3 4">
    <name type="scientific">Fulvivirga sedimenti</name>
    <dbReference type="NCBI Taxonomy" id="2879465"/>
    <lineage>
        <taxon>Bacteria</taxon>
        <taxon>Pseudomonadati</taxon>
        <taxon>Bacteroidota</taxon>
        <taxon>Cytophagia</taxon>
        <taxon>Cytophagales</taxon>
        <taxon>Fulvivirgaceae</taxon>
        <taxon>Fulvivirga</taxon>
    </lineage>
</organism>
<dbReference type="InterPro" id="IPR014756">
    <property type="entry name" value="Ig_E-set"/>
</dbReference>
<dbReference type="PANTHER" id="PTHR42754">
    <property type="entry name" value="ENDOGLUCANASE"/>
    <property type="match status" value="1"/>
</dbReference>
<keyword evidence="4" id="KW-1185">Reference proteome</keyword>
<evidence type="ECO:0000313" key="3">
    <source>
        <dbReference type="EMBL" id="MCA6078231.1"/>
    </source>
</evidence>
<name>A0A9X1HUM5_9BACT</name>
<dbReference type="Gene3D" id="2.60.40.10">
    <property type="entry name" value="Immunoglobulins"/>
    <property type="match status" value="2"/>
</dbReference>
<dbReference type="GO" id="GO:0008237">
    <property type="term" value="F:metallopeptidase activity"/>
    <property type="evidence" value="ECO:0007669"/>
    <property type="project" value="InterPro"/>
</dbReference>
<dbReference type="Pfam" id="PF09471">
    <property type="entry name" value="Peptidase_M64"/>
    <property type="match status" value="2"/>
</dbReference>
<dbReference type="PANTHER" id="PTHR42754:SF1">
    <property type="entry name" value="LIPOPROTEIN"/>
    <property type="match status" value="1"/>
</dbReference>
<evidence type="ECO:0000259" key="2">
    <source>
        <dbReference type="Pfam" id="PF18962"/>
    </source>
</evidence>
<evidence type="ECO:0000313" key="4">
    <source>
        <dbReference type="Proteomes" id="UP001139409"/>
    </source>
</evidence>
<feature type="domain" description="Secretion system C-terminal sorting" evidence="2">
    <location>
        <begin position="2177"/>
        <end position="2242"/>
    </location>
</feature>
<dbReference type="InterPro" id="IPR013783">
    <property type="entry name" value="Ig-like_fold"/>
</dbReference>
<dbReference type="SUPFAM" id="SSF101898">
    <property type="entry name" value="NHL repeat"/>
    <property type="match status" value="1"/>
</dbReference>
<reference evidence="3" key="1">
    <citation type="submission" date="2021-09" db="EMBL/GenBank/DDBJ databases">
        <title>Fulvivirga sp. isolated from coastal sediment.</title>
        <authorList>
            <person name="Yu H."/>
        </authorList>
    </citation>
    <scope>NUCLEOTIDE SEQUENCE</scope>
    <source>
        <strain evidence="3">1062</strain>
    </source>
</reference>
<accession>A0A9X1HUM5</accession>